<dbReference type="FunFam" id="2.60.40.10:FF:000061">
    <property type="entry name" value="Dyslexia-associated protein KIAA0319 homolog"/>
    <property type="match status" value="2"/>
</dbReference>
<reference evidence="12 13" key="1">
    <citation type="submission" date="2024-05" db="EMBL/GenBank/DDBJ databases">
        <authorList>
            <person name="Wallberg A."/>
        </authorList>
    </citation>
    <scope>NUCLEOTIDE SEQUENCE [LARGE SCALE GENOMIC DNA]</scope>
</reference>
<keyword evidence="10" id="KW-0732">Signal</keyword>
<keyword evidence="7" id="KW-0325">Glycoprotein</keyword>
<dbReference type="InterPro" id="IPR029865">
    <property type="entry name" value="KIAA0319-like"/>
</dbReference>
<feature type="domain" description="PKD/Chitinase" evidence="11">
    <location>
        <begin position="382"/>
        <end position="471"/>
    </location>
</feature>
<dbReference type="GO" id="GO:0031410">
    <property type="term" value="C:cytoplasmic vesicle"/>
    <property type="evidence" value="ECO:0007669"/>
    <property type="project" value="TreeGrafter"/>
</dbReference>
<dbReference type="PANTHER" id="PTHR46182:SF2">
    <property type="entry name" value="FI19480P1"/>
    <property type="match status" value="1"/>
</dbReference>
<sequence length="1014" mass="110620">MKATRLNQLQMMGLFYRMVLCLDLLPCDSAHAFSGVHKSVFVKTIIKDKHFQKNAVALTAMSHGIYTPLGSAHDIPECVRACCNNPQCNVALFYNNQCFTVQCTNAAKCHLVPGKETQVVVVRNLSTEAEWINGSRAGPTHMENDQVSDTSVSGAKLLSAKLEKTQCEVGLFNCKEDEECIPINNRRRNGFCECKEKSHAPKLTSTDPLSSVPAVITPASLLSNDSLITPASLVSSDTGNPSSSELAPIVSTTQSGTAAPVPLPTTTKTTSTTAKAVGKLVVSVNNKTVYLNSDAEIYDEKVTLSAYAIGASDCKYEWTLLEKPQVDDSGSVSDMSTQTITLSHLHKGVYIFKVLVDSKDAHGEAVGNVTVLPPKRMNQAPVAIINPKAQEIKLPSSSVIIDGSLSTDDDTIESYHWELVSGPLGYKLPEHTTSTLQLTELIPGNYTIELHVKDSESLEGIATATVRVIKETDYPPTANAGGDQIIYLPKTDTVLYGNSSTDDHGIVEWEWTKGPKDSGLAVDMQDTRTPFLKLSKLEEGHYQFILRVVDVANQASNSTVNVYIKLPPLTVPIANAGSAIQLTLPTTHTNLDGSQSSDIGPSTHWFWKQRRGPNTVQFSATNAAKVNISGLTKGKYVFDLTIWNGDDSSKNSTANVSVKVNQDKNVPPKASAGGDFSITLPRSMVIINGSKSTDDVRVEKWLWERDTSSLAAGKILNKSDHSSVLLVTDLVAGNYVWKLTVWDAQGASDSDSVSIIVKEGPHHLDEVEVVFGAEISSLSTSQLATLIQKLELFLDTQEKHVKITLLNFDGIAHAGRVNVRFLAYTNDGNDVVSGPEVVRVLRKEIMAETSGILDIPLVSVDTVVCQNNCSGHGECVEATRECRCHTWWMESFVRRHMGDLQQNCDWSVVYVFVSICVSVLVVGLLGWGGVMVVVRRFGSRAHRGPRRKPISRYFPLGDSNEDHIKLKARPVGDLLDSGSESDSETDVLFDSRKGGKYKQDKSRNGYHKLTRVRT</sequence>
<evidence type="ECO:0000256" key="10">
    <source>
        <dbReference type="SAM" id="SignalP"/>
    </source>
</evidence>
<name>A0AAV2QZ72_MEGNR</name>
<comment type="subcellular location">
    <subcellularLocation>
        <location evidence="1">Cell membrane</location>
    </subcellularLocation>
</comment>
<dbReference type="PANTHER" id="PTHR46182">
    <property type="entry name" value="FI19480P1"/>
    <property type="match status" value="1"/>
</dbReference>
<keyword evidence="2" id="KW-1003">Cell membrane</keyword>
<keyword evidence="3 9" id="KW-0812">Transmembrane</keyword>
<dbReference type="Pfam" id="PF22352">
    <property type="entry name" value="K319L-like_PKD"/>
    <property type="match status" value="5"/>
</dbReference>
<accession>A0AAV2QZ72</accession>
<dbReference type="Proteomes" id="UP001497623">
    <property type="component" value="Unassembled WGS sequence"/>
</dbReference>
<proteinExistence type="predicted"/>
<dbReference type="Pfam" id="PF23620">
    <property type="entry name" value="KIAA0319"/>
    <property type="match status" value="1"/>
</dbReference>
<feature type="chain" id="PRO_5043315342" description="PKD/Chitinase domain-containing protein" evidence="10">
    <location>
        <begin position="22"/>
        <end position="1014"/>
    </location>
</feature>
<dbReference type="AlphaFoldDB" id="A0AAV2QZ72"/>
<gene>
    <name evidence="12" type="ORF">MNOR_LOCUS18920</name>
</gene>
<dbReference type="SUPFAM" id="SSF49299">
    <property type="entry name" value="PKD domain"/>
    <property type="match status" value="4"/>
</dbReference>
<dbReference type="GO" id="GO:0005886">
    <property type="term" value="C:plasma membrane"/>
    <property type="evidence" value="ECO:0007669"/>
    <property type="project" value="UniProtKB-SubCell"/>
</dbReference>
<evidence type="ECO:0000313" key="12">
    <source>
        <dbReference type="EMBL" id="CAL4108555.1"/>
    </source>
</evidence>
<dbReference type="InterPro" id="IPR013783">
    <property type="entry name" value="Ig-like_fold"/>
</dbReference>
<keyword evidence="13" id="KW-1185">Reference proteome</keyword>
<keyword evidence="5 9" id="KW-1133">Transmembrane helix</keyword>
<organism evidence="12 13">
    <name type="scientific">Meganyctiphanes norvegica</name>
    <name type="common">Northern krill</name>
    <name type="synonym">Thysanopoda norvegica</name>
    <dbReference type="NCBI Taxonomy" id="48144"/>
    <lineage>
        <taxon>Eukaryota</taxon>
        <taxon>Metazoa</taxon>
        <taxon>Ecdysozoa</taxon>
        <taxon>Arthropoda</taxon>
        <taxon>Crustacea</taxon>
        <taxon>Multicrustacea</taxon>
        <taxon>Malacostraca</taxon>
        <taxon>Eumalacostraca</taxon>
        <taxon>Eucarida</taxon>
        <taxon>Euphausiacea</taxon>
        <taxon>Euphausiidae</taxon>
        <taxon>Meganyctiphanes</taxon>
    </lineage>
</organism>
<dbReference type="InterPro" id="IPR035986">
    <property type="entry name" value="PKD_dom_sf"/>
</dbReference>
<evidence type="ECO:0000256" key="2">
    <source>
        <dbReference type="ARBA" id="ARBA00022475"/>
    </source>
</evidence>
<evidence type="ECO:0000256" key="8">
    <source>
        <dbReference type="SAM" id="MobiDB-lite"/>
    </source>
</evidence>
<dbReference type="SMART" id="SM00089">
    <property type="entry name" value="PKD"/>
    <property type="match status" value="3"/>
</dbReference>
<comment type="caution">
    <text evidence="12">The sequence shown here is derived from an EMBL/GenBank/DDBJ whole genome shotgun (WGS) entry which is preliminary data.</text>
</comment>
<evidence type="ECO:0000256" key="6">
    <source>
        <dbReference type="ARBA" id="ARBA00023136"/>
    </source>
</evidence>
<evidence type="ECO:0000256" key="1">
    <source>
        <dbReference type="ARBA" id="ARBA00004236"/>
    </source>
</evidence>
<dbReference type="FunFam" id="2.60.40.10:FF:000257">
    <property type="entry name" value="Dyslexia-associated protein KIAA0319-like"/>
    <property type="match status" value="1"/>
</dbReference>
<dbReference type="InterPro" id="IPR013980">
    <property type="entry name" value="MANSC_dom"/>
</dbReference>
<feature type="compositionally biased region" description="Polar residues" evidence="8">
    <location>
        <begin position="233"/>
        <end position="256"/>
    </location>
</feature>
<feature type="transmembrane region" description="Helical" evidence="9">
    <location>
        <begin position="909"/>
        <end position="934"/>
    </location>
</feature>
<feature type="compositionally biased region" description="Basic residues" evidence="8">
    <location>
        <begin position="1004"/>
        <end position="1014"/>
    </location>
</feature>
<evidence type="ECO:0000256" key="4">
    <source>
        <dbReference type="ARBA" id="ARBA00022737"/>
    </source>
</evidence>
<feature type="signal peptide" evidence="10">
    <location>
        <begin position="1"/>
        <end position="21"/>
    </location>
</feature>
<feature type="compositionally biased region" description="Basic and acidic residues" evidence="8">
    <location>
        <begin position="989"/>
        <end position="1003"/>
    </location>
</feature>
<dbReference type="GO" id="GO:0001764">
    <property type="term" value="P:neuron migration"/>
    <property type="evidence" value="ECO:0007669"/>
    <property type="project" value="TreeGrafter"/>
</dbReference>
<protein>
    <recommendedName>
        <fullName evidence="11">PKD/Chitinase domain-containing protein</fullName>
    </recommendedName>
</protein>
<evidence type="ECO:0000256" key="5">
    <source>
        <dbReference type="ARBA" id="ARBA00022989"/>
    </source>
</evidence>
<dbReference type="Gene3D" id="2.60.40.10">
    <property type="entry name" value="Immunoglobulins"/>
    <property type="match status" value="5"/>
</dbReference>
<keyword evidence="6 9" id="KW-0472">Membrane</keyword>
<feature type="domain" description="PKD/Chitinase" evidence="11">
    <location>
        <begin position="673"/>
        <end position="760"/>
    </location>
</feature>
<evidence type="ECO:0000259" key="11">
    <source>
        <dbReference type="SMART" id="SM00089"/>
    </source>
</evidence>
<dbReference type="InterPro" id="IPR056502">
    <property type="entry name" value="KIAA0319-like_C"/>
</dbReference>
<evidence type="ECO:0000256" key="7">
    <source>
        <dbReference type="ARBA" id="ARBA00023180"/>
    </source>
</evidence>
<feature type="region of interest" description="Disordered" evidence="8">
    <location>
        <begin position="975"/>
        <end position="1014"/>
    </location>
</feature>
<dbReference type="Pfam" id="PF23597">
    <property type="entry name" value="KIAA0319_N"/>
    <property type="match status" value="1"/>
</dbReference>
<keyword evidence="4" id="KW-0677">Repeat</keyword>
<dbReference type="InterPro" id="IPR022409">
    <property type="entry name" value="PKD/Chitinase_dom"/>
</dbReference>
<feature type="domain" description="PKD/Chitinase" evidence="11">
    <location>
        <begin position="481"/>
        <end position="567"/>
    </location>
</feature>
<feature type="region of interest" description="Disordered" evidence="8">
    <location>
        <begin position="233"/>
        <end position="269"/>
    </location>
</feature>
<evidence type="ECO:0000256" key="3">
    <source>
        <dbReference type="ARBA" id="ARBA00022692"/>
    </source>
</evidence>
<evidence type="ECO:0000256" key="9">
    <source>
        <dbReference type="SAM" id="Phobius"/>
    </source>
</evidence>
<dbReference type="EMBL" id="CAXKWB010013794">
    <property type="protein sequence ID" value="CAL4108555.1"/>
    <property type="molecule type" value="Genomic_DNA"/>
</dbReference>
<evidence type="ECO:0000313" key="13">
    <source>
        <dbReference type="Proteomes" id="UP001497623"/>
    </source>
</evidence>
<feature type="compositionally biased region" description="Low complexity" evidence="8">
    <location>
        <begin position="257"/>
        <end position="269"/>
    </location>
</feature>
<feature type="non-terminal residue" evidence="12">
    <location>
        <position position="1014"/>
    </location>
</feature>